<feature type="compositionally biased region" description="Basic and acidic residues" evidence="6">
    <location>
        <begin position="868"/>
        <end position="879"/>
    </location>
</feature>
<feature type="compositionally biased region" description="Basic and acidic residues" evidence="6">
    <location>
        <begin position="774"/>
        <end position="786"/>
    </location>
</feature>
<dbReference type="SUPFAM" id="SSF55961">
    <property type="entry name" value="Bet v1-like"/>
    <property type="match status" value="1"/>
</dbReference>
<feature type="compositionally biased region" description="Polar residues" evidence="6">
    <location>
        <begin position="790"/>
        <end position="807"/>
    </location>
</feature>
<feature type="region of interest" description="Disordered" evidence="6">
    <location>
        <begin position="1895"/>
        <end position="2032"/>
    </location>
</feature>
<dbReference type="CDD" id="cd15745">
    <property type="entry name" value="FYVE_RUFY4"/>
    <property type="match status" value="1"/>
</dbReference>
<feature type="region of interest" description="Disordered" evidence="6">
    <location>
        <begin position="376"/>
        <end position="396"/>
    </location>
</feature>
<dbReference type="Proteomes" id="UP001160483">
    <property type="component" value="Unassembled WGS sequence"/>
</dbReference>
<feature type="compositionally biased region" description="Polar residues" evidence="6">
    <location>
        <begin position="940"/>
        <end position="952"/>
    </location>
</feature>
<feature type="compositionally biased region" description="Basic and acidic residues" evidence="6">
    <location>
        <begin position="1295"/>
        <end position="1309"/>
    </location>
</feature>
<keyword evidence="3" id="KW-0862">Zinc</keyword>
<feature type="compositionally biased region" description="Polar residues" evidence="6">
    <location>
        <begin position="1352"/>
        <end position="1364"/>
    </location>
</feature>
<evidence type="ECO:0000256" key="4">
    <source>
        <dbReference type="PROSITE-ProRule" id="PRU00091"/>
    </source>
</evidence>
<evidence type="ECO:0000313" key="9">
    <source>
        <dbReference type="EMBL" id="CAH0482784.1"/>
    </source>
</evidence>
<dbReference type="GO" id="GO:0008270">
    <property type="term" value="F:zinc ion binding"/>
    <property type="evidence" value="ECO:0007669"/>
    <property type="project" value="UniProtKB-KW"/>
</dbReference>
<dbReference type="InterPro" id="IPR002913">
    <property type="entry name" value="START_lipid-bd_dom"/>
</dbReference>
<dbReference type="PANTHER" id="PTHR13510">
    <property type="entry name" value="FYVE-FINGER-CONTAINING RAB5 EFFECTOR PROTEIN RABENOSYN-5-RELATED"/>
    <property type="match status" value="1"/>
</dbReference>
<feature type="region of interest" description="Disordered" evidence="6">
    <location>
        <begin position="1660"/>
        <end position="1870"/>
    </location>
</feature>
<evidence type="ECO:0000256" key="1">
    <source>
        <dbReference type="ARBA" id="ARBA00022723"/>
    </source>
</evidence>
<feature type="region of interest" description="Disordered" evidence="6">
    <location>
        <begin position="447"/>
        <end position="499"/>
    </location>
</feature>
<feature type="region of interest" description="Disordered" evidence="6">
    <location>
        <begin position="2422"/>
        <end position="2447"/>
    </location>
</feature>
<feature type="region of interest" description="Disordered" evidence="6">
    <location>
        <begin position="1520"/>
        <end position="1643"/>
    </location>
</feature>
<dbReference type="InterPro" id="IPR011011">
    <property type="entry name" value="Znf_FYVE_PHD"/>
</dbReference>
<protein>
    <recommendedName>
        <fullName evidence="11">FYVE-type domain-containing protein</fullName>
    </recommendedName>
</protein>
<dbReference type="Gene3D" id="3.30.40.10">
    <property type="entry name" value="Zinc/RING finger domain, C3HC4 (zinc finger)"/>
    <property type="match status" value="1"/>
</dbReference>
<keyword evidence="1" id="KW-0479">Metal-binding</keyword>
<feature type="compositionally biased region" description="Acidic residues" evidence="6">
    <location>
        <begin position="2317"/>
        <end position="2328"/>
    </location>
</feature>
<dbReference type="SUPFAM" id="SSF57903">
    <property type="entry name" value="FYVE/PHD zinc finger"/>
    <property type="match status" value="1"/>
</dbReference>
<dbReference type="Pfam" id="PF01363">
    <property type="entry name" value="FYVE"/>
    <property type="match status" value="1"/>
</dbReference>
<evidence type="ECO:0000313" key="10">
    <source>
        <dbReference type="Proteomes" id="UP001160483"/>
    </source>
</evidence>
<feature type="compositionally biased region" description="Polar residues" evidence="6">
    <location>
        <begin position="2340"/>
        <end position="2362"/>
    </location>
</feature>
<feature type="region of interest" description="Disordered" evidence="6">
    <location>
        <begin position="2317"/>
        <end position="2372"/>
    </location>
</feature>
<dbReference type="SMART" id="SM00064">
    <property type="entry name" value="FYVE"/>
    <property type="match status" value="1"/>
</dbReference>
<feature type="region of interest" description="Disordered" evidence="6">
    <location>
        <begin position="534"/>
        <end position="582"/>
    </location>
</feature>
<feature type="domain" description="START" evidence="8">
    <location>
        <begin position="159"/>
        <end position="245"/>
    </location>
</feature>
<dbReference type="InterPro" id="IPR017455">
    <property type="entry name" value="Znf_FYVE-rel"/>
</dbReference>
<dbReference type="PROSITE" id="PS50848">
    <property type="entry name" value="START"/>
    <property type="match status" value="1"/>
</dbReference>
<feature type="compositionally biased region" description="Basic and acidic residues" evidence="6">
    <location>
        <begin position="2424"/>
        <end position="2439"/>
    </location>
</feature>
<sequence length="2447" mass="271891">MGKVRTMSRRRIHSGALVDDSWQPPSLTASERAYMIRKAKEASVALVDHAHTLDGPVQWHYTGKLRGIQMYRGEGCYDRAGTSGTEFLCGVTTMLGSIEEVANYFNQQTTEKMLAKKAEDVLDCAVLYSLAEGDSNNPFYRVSAKYQLYEGPSAFSRERDYCFLECQNTFRHASGRRGWVLSMHSIKLPNCPEMDGVVRGSMYQSGYVFVEAEKEGYMDVMHSLQINFKSTSRLPHFMLNAALKRRILSVVTISREIQTTRMGRQTLLKKKQLMPKRSRALCVNCARKFSLFVRKTRCRVCGEVVCQPCAPQVMISTKQGPVKTRVCTRCCHLSADDDYEPISTLHNSPNGAHMRRMQNVTRYSDILQDQHDHPDMYHEEDEDCLEEDDDEDGLEEQSDYSVFAQSRFTDASRNSFATSQYGSSRFESRFEGTSQFDTSSKFDESQYYDGGSSENSFVSGTSSSRWKGSSSAASSMSGRNQASSVKPADGHNYDPQASANSNFYGASNYGSDYGGSKHTLDEESVKRAGRYNAAAPIPEDEPFSRRSHKASTNRSHNSNKDYNSTKDSSYASAKSSSVKATQGTKYDLTNVSQNSDSKHASKTLSIQSLAKARSARYGIKSQFPVPPPPPPFSPPPEQHEESYEHDSPLHLGSLMMNDHQSLKDQKPKGIATRKIFTPPPLKEGRCETDRVSAKRVPQVAQNMAFNAASANRHSRVSQTSSIDSSGFGNTRASAILEQVRRNRGRTLQYSPEGDRTLAVLKSTERENLIRMREMERMQESAKEKAARRSMASNGSRIAVHATQNDASSGAGARRKKEDRRRSSRHFIAGSSLHSLRGAPPGSPPGTPPSMRGRRLPNSAPFNSQPNRSFRDNHSRRADASGDFEGSQILSNRSNTSFARSGARVSLISSGQSEDLTFRSQGPGHRITTKDSKHVNGQGLDGSQGSNKRFTSSFGNRQLDDSCALIIPESRHPDDLVFSESQLLLDKAKFSSSIAILETGESREHFAMMERFSEECSLGDSLLSEDLLSQSLSGMNEHINSMRAVAAYKLPDEEDRLSDELRGRQEEHRKRMEELNKLTANHVVGTRDRTSTLGDLHDSSVSLMGYSGNYFGDSTISSVSPASSVEIDDEEFDFGSRPFGRTKRSGTIFFALEEFEQAPDAEDSDELSEGLDDSNTSICQSEEYAEHDMIKLEDGYRSNEEFACENAERSLPAYRFSGEYVKTKHEHENESIPASYRSSEEHMSGFATPPRRSSVRIAESEHEKYSGCVTPPRSPNVESVESEHKPTNGLATPPRRASEGTTESRHEHMRATPSRRSSVESEESEYDRDTGFITSPRRSSVEYEESDYDRTSGLATPTRRSSVESVKSEHDQASDLVTLPRCLSVEVVKTDHDQNTGFATLPRRLSVEPAKIEHDQVAGFVTPPRRLSVESEESEHDQTSGIATPPRRFSVEAAAPVKSGHDQVAGFVTPPRRLSVESEESEHDQTSGIATPPRRFSVEAAAPVKSGHDQVAGFVTPPRRLSVESEESEHDQTSGIATPPRRFSVEAAAPVKSGHDQVAGFVTPPRRLSVESEESEHDQTSGIATPPRRFSVEAAAPVKSGHDQVAGFVTPPRRLSVESEESEHDQTSGIATPPRRFSVEAPAPVKSGYDQVAGFVTPPRRLSVESEESEHDQTSGIATPPRRFSVEAPAPVKSGHDQVAGFVTPPRRLSVESEESEHDQTSGIATPPRRFSVEAAAPVKSGHDQVAGFVTPPRRLSVESEKSEHDQTSGIATPPRRFSVEAAAPVKSGHDQVAGFVTPPRRLSVESEESEHDQTSGIATPPRRFSVEAAAPVKSGHDQVAGFVTPPRRLSVESEESEHDQTSGIATPPRRFSVEAAAPVKSGHDQVAGFVAPSRRLSVESEESEHDQTSGIATPPRRFSVESVESEHEPNCALHRSSAESESDCEQQTSFVTPPFRHNMESEHIQTNGFVTIPRHESVESAESKREYESESDSARLSYCSSEDSMEHERDGDLGDAAHRSGEKSVDNEHENGYEDAKSAYSSVKHQSYLEHVESAYCSNNGIELDEAVVVPKRPSNEPFVPPTNMSNFQLNSSQLIFGEGGLAVDEFIADSSRLLSNCMLYQVDENGDEGTCSPCDTSELHHLRLTSNTSEECNLLKTPLSKSRFGTDMLEHVTSPRESCMSAIDEELMNRPTNELFDMIRANRPIYNSDGSRSVEMMYDLEASHMRRMEELNCIAIDHLGNRISNLSDDMLGSAFQPGRSLYPGFRNEEKEMQWRSSDVMEEVQSKHQVDMERLRRRIRQLEEECRESIASVLTTEEMDLSEFDDDDNRPTSRGFVGRQSFNPQTSYMDRSDLSSSTISEHGTTDMPPQIDEPLPAQVLFEQIAQLTRLQQEMVEGEGDEDEEECRKRMKEQYRVLRSIKANSRQERELLSHQERGSLSEDEENWI</sequence>
<dbReference type="EMBL" id="CAKKTJ010000336">
    <property type="protein sequence ID" value="CAH0482784.1"/>
    <property type="molecule type" value="Genomic_DNA"/>
</dbReference>
<feature type="domain" description="FYVE-type" evidence="7">
    <location>
        <begin position="276"/>
        <end position="330"/>
    </location>
</feature>
<dbReference type="Gene3D" id="3.30.530.20">
    <property type="match status" value="1"/>
</dbReference>
<feature type="compositionally biased region" description="Pro residues" evidence="6">
    <location>
        <begin position="624"/>
        <end position="636"/>
    </location>
</feature>
<evidence type="ECO:0000256" key="3">
    <source>
        <dbReference type="ARBA" id="ARBA00022833"/>
    </source>
</evidence>
<dbReference type="GO" id="GO:0008289">
    <property type="term" value="F:lipid binding"/>
    <property type="evidence" value="ECO:0007669"/>
    <property type="project" value="InterPro"/>
</dbReference>
<feature type="compositionally biased region" description="Low complexity" evidence="6">
    <location>
        <begin position="565"/>
        <end position="580"/>
    </location>
</feature>
<feature type="region of interest" description="Disordered" evidence="6">
    <location>
        <begin position="913"/>
        <end position="952"/>
    </location>
</feature>
<name>A0AAU9LE54_9STRA</name>
<feature type="compositionally biased region" description="Basic and acidic residues" evidence="6">
    <location>
        <begin position="1755"/>
        <end position="1766"/>
    </location>
</feature>
<evidence type="ECO:0000256" key="2">
    <source>
        <dbReference type="ARBA" id="ARBA00022771"/>
    </source>
</evidence>
<feature type="region of interest" description="Disordered" evidence="6">
    <location>
        <begin position="774"/>
        <end position="888"/>
    </location>
</feature>
<organism evidence="9 10">
    <name type="scientific">Peronospora belbahrii</name>
    <dbReference type="NCBI Taxonomy" id="622444"/>
    <lineage>
        <taxon>Eukaryota</taxon>
        <taxon>Sar</taxon>
        <taxon>Stramenopiles</taxon>
        <taxon>Oomycota</taxon>
        <taxon>Peronosporomycetes</taxon>
        <taxon>Peronosporales</taxon>
        <taxon>Peronosporaceae</taxon>
        <taxon>Peronospora</taxon>
    </lineage>
</organism>
<dbReference type="InterPro" id="IPR000306">
    <property type="entry name" value="Znf_FYVE"/>
</dbReference>
<proteinExistence type="predicted"/>
<feature type="region of interest" description="Disordered" evidence="6">
    <location>
        <begin position="1222"/>
        <end position="1371"/>
    </location>
</feature>
<evidence type="ECO:0000259" key="7">
    <source>
        <dbReference type="PROSITE" id="PS50178"/>
    </source>
</evidence>
<feature type="compositionally biased region" description="Polar residues" evidence="6">
    <location>
        <begin position="552"/>
        <end position="562"/>
    </location>
</feature>
<reference evidence="9" key="1">
    <citation type="submission" date="2021-11" db="EMBL/GenBank/DDBJ databases">
        <authorList>
            <person name="Islam A."/>
            <person name="Islam S."/>
            <person name="Flora M.S."/>
            <person name="Rahman M."/>
            <person name="Ziaur R.M."/>
            <person name="Epstein J.H."/>
            <person name="Hassan M."/>
            <person name="Klassen M."/>
            <person name="Woodard K."/>
            <person name="Webb A."/>
            <person name="Webby R.J."/>
            <person name="El Zowalaty M.E."/>
        </authorList>
    </citation>
    <scope>NUCLEOTIDE SEQUENCE</scope>
    <source>
        <strain evidence="9">Pbs3</strain>
    </source>
</reference>
<feature type="compositionally biased region" description="Basic and acidic residues" evidence="6">
    <location>
        <begin position="2004"/>
        <end position="2032"/>
    </location>
</feature>
<dbReference type="InterPro" id="IPR052727">
    <property type="entry name" value="Rab4/Rab5_effector"/>
</dbReference>
<comment type="caution">
    <text evidence="9">The sequence shown here is derived from an EMBL/GenBank/DDBJ whole genome shotgun (WGS) entry which is preliminary data.</text>
</comment>
<dbReference type="InterPro" id="IPR023393">
    <property type="entry name" value="START-like_dom_sf"/>
</dbReference>
<evidence type="ECO:0000259" key="8">
    <source>
        <dbReference type="PROSITE" id="PS50848"/>
    </source>
</evidence>
<dbReference type="PANTHER" id="PTHR13510:SF44">
    <property type="entry name" value="RABENOSYN-5"/>
    <property type="match status" value="1"/>
</dbReference>
<accession>A0AAU9LE54</accession>
<evidence type="ECO:0000256" key="6">
    <source>
        <dbReference type="SAM" id="MobiDB-lite"/>
    </source>
</evidence>
<evidence type="ECO:0008006" key="11">
    <source>
        <dbReference type="Google" id="ProtNLM"/>
    </source>
</evidence>
<feature type="compositionally biased region" description="Basic and acidic residues" evidence="6">
    <location>
        <begin position="637"/>
        <end position="648"/>
    </location>
</feature>
<keyword evidence="5" id="KW-0175">Coiled coil</keyword>
<dbReference type="PROSITE" id="PS50178">
    <property type="entry name" value="ZF_FYVE"/>
    <property type="match status" value="1"/>
</dbReference>
<keyword evidence="2 4" id="KW-0863">Zinc-finger</keyword>
<feature type="compositionally biased region" description="Acidic residues" evidence="6">
    <location>
        <begin position="378"/>
        <end position="396"/>
    </location>
</feature>
<feature type="region of interest" description="Disordered" evidence="6">
    <location>
        <begin position="620"/>
        <end position="689"/>
    </location>
</feature>
<dbReference type="InterPro" id="IPR013083">
    <property type="entry name" value="Znf_RING/FYVE/PHD"/>
</dbReference>
<feature type="compositionally biased region" description="Basic residues" evidence="6">
    <location>
        <begin position="812"/>
        <end position="824"/>
    </location>
</feature>
<feature type="compositionally biased region" description="Basic and acidic residues" evidence="6">
    <location>
        <begin position="1973"/>
        <end position="1988"/>
    </location>
</feature>
<feature type="compositionally biased region" description="Low complexity" evidence="6">
    <location>
        <begin position="459"/>
        <end position="478"/>
    </location>
</feature>
<evidence type="ECO:0000256" key="5">
    <source>
        <dbReference type="SAM" id="Coils"/>
    </source>
</evidence>
<gene>
    <name evidence="9" type="ORF">PBS003_LOCUS9362</name>
</gene>
<feature type="coiled-coil region" evidence="5">
    <location>
        <begin position="2285"/>
        <end position="2312"/>
    </location>
</feature>